<dbReference type="PROSITE" id="PS50994">
    <property type="entry name" value="INTEGRASE"/>
    <property type="match status" value="1"/>
</dbReference>
<dbReference type="PANTHER" id="PTHR37984">
    <property type="entry name" value="PROTEIN CBG26694"/>
    <property type="match status" value="1"/>
</dbReference>
<dbReference type="Proteomes" id="UP000716291">
    <property type="component" value="Unassembled WGS sequence"/>
</dbReference>
<comment type="caution">
    <text evidence="2">The sequence shown here is derived from an EMBL/GenBank/DDBJ whole genome shotgun (WGS) entry which is preliminary data.</text>
</comment>
<sequence length="245" mass="28615">MMLISYGIEIKYGVPYHPQGQGKVERVNGILKTLLKKYAQIYMEEWDNLLPAALYVMRTTLRRDHSYSPFFLVYGRHPRIMEEFPHHELDITTDAEDILLERIKEIITLNDTIIPLAIQNKKVYKEKMVKQYNRNTVKKRFAVHDQVMVENLVPQGQCAALLNKWYGPYHIKECVGKDVYRIREGDLVFPAVYHANQLKPLRDQNQVGGSVAQPIRPVLVLQCCPNDVEYCQKRVPKLSNKYPMK</sequence>
<organism evidence="2 3">
    <name type="scientific">Rhizopus oryzae</name>
    <name type="common">Mucormycosis agent</name>
    <name type="synonym">Rhizopus arrhizus var. delemar</name>
    <dbReference type="NCBI Taxonomy" id="64495"/>
    <lineage>
        <taxon>Eukaryota</taxon>
        <taxon>Fungi</taxon>
        <taxon>Fungi incertae sedis</taxon>
        <taxon>Mucoromycota</taxon>
        <taxon>Mucoromycotina</taxon>
        <taxon>Mucoromycetes</taxon>
        <taxon>Mucorales</taxon>
        <taxon>Mucorineae</taxon>
        <taxon>Rhizopodaceae</taxon>
        <taxon>Rhizopus</taxon>
    </lineage>
</organism>
<dbReference type="EMBL" id="JAANQT010001907">
    <property type="protein sequence ID" value="KAG1303639.1"/>
    <property type="molecule type" value="Genomic_DNA"/>
</dbReference>
<accession>A0A9P7BNX1</accession>
<evidence type="ECO:0000259" key="1">
    <source>
        <dbReference type="PROSITE" id="PS50994"/>
    </source>
</evidence>
<dbReference type="SUPFAM" id="SSF53098">
    <property type="entry name" value="Ribonuclease H-like"/>
    <property type="match status" value="1"/>
</dbReference>
<protein>
    <recommendedName>
        <fullName evidence="1">Integrase catalytic domain-containing protein</fullName>
    </recommendedName>
</protein>
<dbReference type="InterPro" id="IPR001584">
    <property type="entry name" value="Integrase_cat-core"/>
</dbReference>
<dbReference type="InterPro" id="IPR036397">
    <property type="entry name" value="RNaseH_sf"/>
</dbReference>
<dbReference type="OrthoDB" id="2203214at2759"/>
<evidence type="ECO:0000313" key="2">
    <source>
        <dbReference type="EMBL" id="KAG1303639.1"/>
    </source>
</evidence>
<gene>
    <name evidence="2" type="ORF">G6F64_009898</name>
</gene>
<proteinExistence type="predicted"/>
<dbReference type="InterPro" id="IPR012337">
    <property type="entry name" value="RNaseH-like_sf"/>
</dbReference>
<dbReference type="Gene3D" id="3.30.420.10">
    <property type="entry name" value="Ribonuclease H-like superfamily/Ribonuclease H"/>
    <property type="match status" value="1"/>
</dbReference>
<dbReference type="GO" id="GO:0003676">
    <property type="term" value="F:nucleic acid binding"/>
    <property type="evidence" value="ECO:0007669"/>
    <property type="project" value="InterPro"/>
</dbReference>
<reference evidence="2" key="1">
    <citation type="journal article" date="2020" name="Microb. Genom.">
        <title>Genetic diversity of clinical and environmental Mucorales isolates obtained from an investigation of mucormycosis cases among solid organ transplant recipients.</title>
        <authorList>
            <person name="Nguyen M.H."/>
            <person name="Kaul D."/>
            <person name="Muto C."/>
            <person name="Cheng S.J."/>
            <person name="Richter R.A."/>
            <person name="Bruno V.M."/>
            <person name="Liu G."/>
            <person name="Beyhan S."/>
            <person name="Sundermann A.J."/>
            <person name="Mounaud S."/>
            <person name="Pasculle A.W."/>
            <person name="Nierman W.C."/>
            <person name="Driscoll E."/>
            <person name="Cumbie R."/>
            <person name="Clancy C.J."/>
            <person name="Dupont C.L."/>
        </authorList>
    </citation>
    <scope>NUCLEOTIDE SEQUENCE</scope>
    <source>
        <strain evidence="2">GL11</strain>
    </source>
</reference>
<evidence type="ECO:0000313" key="3">
    <source>
        <dbReference type="Proteomes" id="UP000716291"/>
    </source>
</evidence>
<dbReference type="GO" id="GO:0015074">
    <property type="term" value="P:DNA integration"/>
    <property type="evidence" value="ECO:0007669"/>
    <property type="project" value="InterPro"/>
</dbReference>
<dbReference type="InterPro" id="IPR050951">
    <property type="entry name" value="Retrovirus_Pol_polyprotein"/>
</dbReference>
<feature type="domain" description="Integrase catalytic" evidence="1">
    <location>
        <begin position="1"/>
        <end position="77"/>
    </location>
</feature>
<dbReference type="AlphaFoldDB" id="A0A9P7BNX1"/>
<dbReference type="GO" id="GO:0005634">
    <property type="term" value="C:nucleus"/>
    <property type="evidence" value="ECO:0007669"/>
    <property type="project" value="UniProtKB-ARBA"/>
</dbReference>
<name>A0A9P7BNX1_RHIOR</name>
<keyword evidence="3" id="KW-1185">Reference proteome</keyword>
<dbReference type="PANTHER" id="PTHR37984:SF5">
    <property type="entry name" value="PROTEIN NYNRIN-LIKE"/>
    <property type="match status" value="1"/>
</dbReference>